<proteinExistence type="predicted"/>
<sequence length="651" mass="71521">MVIDANANTSGLGFSVSFDRMQEIPIRINIDLHSFLTIIFGTMMLRYVLIALAMPIKCVLCKKKGKSPKASKKRVGQPPILERDGVNIASGGSVEASILQCSPNALLLAGTEVTFMTPGMVLWTVADPDTEGSVCNNCGTVFRTVVSIEPPEASGIFSCPVGQSCVKVLTEFTLLKDIMDPKLLKAFRLQPEVGEMEAELLFDCPYSSSTRKLVTVDAGRRGLLERVERCTDYLAINADGSCKYTNCYVGKDGYAPFCFSCSLNCNNGCGSGWNEILVPDTMIEFDFREPCCLHDHCYSTNAWNEKECNNFFLLDLQAQCRNQPWYYKLIKLPLRAGIGLPCEAYAIIYFLAVSAAGKDAAAMAQREQQAYERRELCIKPSSPNPTPTLPPSPTPVPEDGYPPIPLAYCSNRNEPRVIHIELGKRVCGGDRFEYPLNPNPGDVVDVDVLLHSPDSPGGFIVNANILDYTLSLITGIEELSLDRTPLLVNANSQQGDCGVPAILEIVGGYDCGSYDLTVELYERVNFNMAGTGFQDALVIALDDGVYSSCGSINNVKYCNAAHYWTLQMNKGDELYVNSLVEGNGLSYWTFYDGFQTEIASSLDSNLKETENVKANFVAPTTGTHYVRLRQDLAAIKFYAVAFRVQRSSLVV</sequence>
<keyword evidence="4" id="KW-1185">Reference proteome</keyword>
<keyword evidence="2" id="KW-0472">Membrane</keyword>
<accession>A0A9K3KE39</accession>
<reference evidence="3" key="2">
    <citation type="submission" date="2021-04" db="EMBL/GenBank/DDBJ databases">
        <authorList>
            <person name="Podell S."/>
        </authorList>
    </citation>
    <scope>NUCLEOTIDE SEQUENCE</scope>
    <source>
        <strain evidence="3">Hildebrandi</strain>
    </source>
</reference>
<feature type="region of interest" description="Disordered" evidence="1">
    <location>
        <begin position="377"/>
        <end position="397"/>
    </location>
</feature>
<evidence type="ECO:0000256" key="2">
    <source>
        <dbReference type="SAM" id="Phobius"/>
    </source>
</evidence>
<evidence type="ECO:0000313" key="4">
    <source>
        <dbReference type="Proteomes" id="UP000693970"/>
    </source>
</evidence>
<reference evidence="3" key="1">
    <citation type="journal article" date="2021" name="Sci. Rep.">
        <title>Diploid genomic architecture of Nitzschia inconspicua, an elite biomass production diatom.</title>
        <authorList>
            <person name="Oliver A."/>
            <person name="Podell S."/>
            <person name="Pinowska A."/>
            <person name="Traller J.C."/>
            <person name="Smith S.R."/>
            <person name="McClure R."/>
            <person name="Beliaev A."/>
            <person name="Bohutskyi P."/>
            <person name="Hill E.A."/>
            <person name="Rabines A."/>
            <person name="Zheng H."/>
            <person name="Allen L.Z."/>
            <person name="Kuo A."/>
            <person name="Grigoriev I.V."/>
            <person name="Allen A.E."/>
            <person name="Hazlebeck D."/>
            <person name="Allen E.E."/>
        </authorList>
    </citation>
    <scope>NUCLEOTIDE SEQUENCE</scope>
    <source>
        <strain evidence="3">Hildebrandi</strain>
    </source>
</reference>
<name>A0A9K3KE39_9STRA</name>
<dbReference type="Proteomes" id="UP000693970">
    <property type="component" value="Unassembled WGS sequence"/>
</dbReference>
<dbReference type="AlphaFoldDB" id="A0A9K3KE39"/>
<organism evidence="3 4">
    <name type="scientific">Nitzschia inconspicua</name>
    <dbReference type="NCBI Taxonomy" id="303405"/>
    <lineage>
        <taxon>Eukaryota</taxon>
        <taxon>Sar</taxon>
        <taxon>Stramenopiles</taxon>
        <taxon>Ochrophyta</taxon>
        <taxon>Bacillariophyta</taxon>
        <taxon>Bacillariophyceae</taxon>
        <taxon>Bacillariophycidae</taxon>
        <taxon>Bacillariales</taxon>
        <taxon>Bacillariaceae</taxon>
        <taxon>Nitzschia</taxon>
    </lineage>
</organism>
<gene>
    <name evidence="3" type="ORF">IV203_023264</name>
</gene>
<evidence type="ECO:0000313" key="3">
    <source>
        <dbReference type="EMBL" id="KAG7341313.1"/>
    </source>
</evidence>
<feature type="compositionally biased region" description="Pro residues" evidence="1">
    <location>
        <begin position="382"/>
        <end position="397"/>
    </location>
</feature>
<evidence type="ECO:0000256" key="1">
    <source>
        <dbReference type="SAM" id="MobiDB-lite"/>
    </source>
</evidence>
<comment type="caution">
    <text evidence="3">The sequence shown here is derived from an EMBL/GenBank/DDBJ whole genome shotgun (WGS) entry which is preliminary data.</text>
</comment>
<dbReference type="EMBL" id="JAGRRH010000026">
    <property type="protein sequence ID" value="KAG7341313.1"/>
    <property type="molecule type" value="Genomic_DNA"/>
</dbReference>
<protein>
    <submittedName>
        <fullName evidence="3">Uncharacterized protein</fullName>
    </submittedName>
</protein>
<keyword evidence="2" id="KW-1133">Transmembrane helix</keyword>
<keyword evidence="2" id="KW-0812">Transmembrane</keyword>
<feature type="transmembrane region" description="Helical" evidence="2">
    <location>
        <begin position="35"/>
        <end position="56"/>
    </location>
</feature>